<dbReference type="InterPro" id="IPR014353">
    <property type="entry name" value="Membr-bd_ADH_cyt_c"/>
</dbReference>
<dbReference type="PIRSF" id="PIRSF000018">
    <property type="entry name" value="Mb_ADH_cyt_c"/>
    <property type="match status" value="1"/>
</dbReference>
<keyword evidence="3 9" id="KW-0349">Heme</keyword>
<dbReference type="SUPFAM" id="SSF46626">
    <property type="entry name" value="Cytochrome c"/>
    <property type="match status" value="3"/>
</dbReference>
<feature type="domain" description="Cytochrome c" evidence="11">
    <location>
        <begin position="46"/>
        <end position="149"/>
    </location>
</feature>
<dbReference type="RefSeq" id="WP_198568755.1">
    <property type="nucleotide sequence ID" value="NZ_CP066167.1"/>
</dbReference>
<feature type="binding site" description="covalent" evidence="9">
    <location>
        <position position="60"/>
    </location>
    <ligand>
        <name>heme c</name>
        <dbReference type="ChEBI" id="CHEBI:61717"/>
        <label>1</label>
    </ligand>
</feature>
<comment type="subcellular location">
    <subcellularLocation>
        <location evidence="1">Cell membrane</location>
    </subcellularLocation>
</comment>
<dbReference type="Gene3D" id="1.10.760.10">
    <property type="entry name" value="Cytochrome c-like domain"/>
    <property type="match status" value="2"/>
</dbReference>
<keyword evidence="8" id="KW-0472">Membrane</keyword>
<keyword evidence="5" id="KW-0732">Signal</keyword>
<evidence type="ECO:0000313" key="12">
    <source>
        <dbReference type="EMBL" id="QQD17253.1"/>
    </source>
</evidence>
<feature type="domain" description="Cytochrome c" evidence="11">
    <location>
        <begin position="191"/>
        <end position="307"/>
    </location>
</feature>
<feature type="binding site" description="axial binding residue" evidence="10">
    <location>
        <position position="337"/>
    </location>
    <ligand>
        <name>heme c</name>
        <dbReference type="ChEBI" id="CHEBI:61717"/>
        <label>3</label>
    </ligand>
    <ligandPart>
        <name>Fe</name>
        <dbReference type="ChEBI" id="CHEBI:18248"/>
    </ligandPart>
</feature>
<protein>
    <submittedName>
        <fullName evidence="12">Cytochrome c</fullName>
    </submittedName>
</protein>
<organism evidence="12 13">
    <name type="scientific">Spongiibacter nanhainus</name>
    <dbReference type="NCBI Taxonomy" id="2794344"/>
    <lineage>
        <taxon>Bacteria</taxon>
        <taxon>Pseudomonadati</taxon>
        <taxon>Pseudomonadota</taxon>
        <taxon>Gammaproteobacteria</taxon>
        <taxon>Cellvibrionales</taxon>
        <taxon>Spongiibacteraceae</taxon>
        <taxon>Spongiibacter</taxon>
    </lineage>
</organism>
<evidence type="ECO:0000259" key="11">
    <source>
        <dbReference type="PROSITE" id="PS51007"/>
    </source>
</evidence>
<dbReference type="PANTHER" id="PTHR35008">
    <property type="entry name" value="BLL4482 PROTEIN-RELATED"/>
    <property type="match status" value="1"/>
</dbReference>
<evidence type="ECO:0000256" key="9">
    <source>
        <dbReference type="PIRSR" id="PIRSR000018-50"/>
    </source>
</evidence>
<comment type="cofactor">
    <cofactor evidence="9">
        <name>heme c</name>
        <dbReference type="ChEBI" id="CHEBI:61717"/>
    </cofactor>
    <text evidence="9">Binds 3 heme c groups covalently per subunit.</text>
</comment>
<dbReference type="InterPro" id="IPR036909">
    <property type="entry name" value="Cyt_c-like_dom_sf"/>
</dbReference>
<feature type="binding site" description="covalent" evidence="9">
    <location>
        <position position="209"/>
    </location>
    <ligand>
        <name>heme c</name>
        <dbReference type="ChEBI" id="CHEBI:61717"/>
        <label>2</label>
    </ligand>
</feature>
<evidence type="ECO:0000256" key="3">
    <source>
        <dbReference type="ARBA" id="ARBA00022617"/>
    </source>
</evidence>
<evidence type="ECO:0000256" key="6">
    <source>
        <dbReference type="ARBA" id="ARBA00022737"/>
    </source>
</evidence>
<keyword evidence="7 10" id="KW-0408">Iron</keyword>
<dbReference type="PANTHER" id="PTHR35008:SF8">
    <property type="entry name" value="ALCOHOL DEHYDROGENASE CYTOCHROME C SUBUNIT"/>
    <property type="match status" value="1"/>
</dbReference>
<dbReference type="PROSITE" id="PS51007">
    <property type="entry name" value="CYTC"/>
    <property type="match status" value="3"/>
</dbReference>
<evidence type="ECO:0000256" key="4">
    <source>
        <dbReference type="ARBA" id="ARBA00022723"/>
    </source>
</evidence>
<feature type="binding site" description="covalent" evidence="9">
    <location>
        <position position="63"/>
    </location>
    <ligand>
        <name>heme c</name>
        <dbReference type="ChEBI" id="CHEBI:61717"/>
        <label>1</label>
    </ligand>
</feature>
<feature type="binding site" description="covalent" evidence="9">
    <location>
        <position position="206"/>
    </location>
    <ligand>
        <name>heme c</name>
        <dbReference type="ChEBI" id="CHEBI:61717"/>
        <label>2</label>
    </ligand>
</feature>
<dbReference type="GO" id="GO:0016614">
    <property type="term" value="F:oxidoreductase activity, acting on CH-OH group of donors"/>
    <property type="evidence" value="ECO:0007669"/>
    <property type="project" value="InterPro"/>
</dbReference>
<evidence type="ECO:0000256" key="8">
    <source>
        <dbReference type="ARBA" id="ARBA00023136"/>
    </source>
</evidence>
<evidence type="ECO:0000256" key="1">
    <source>
        <dbReference type="ARBA" id="ARBA00004236"/>
    </source>
</evidence>
<keyword evidence="2" id="KW-1003">Cell membrane</keyword>
<accession>A0A7T4UP37</accession>
<evidence type="ECO:0000256" key="5">
    <source>
        <dbReference type="ARBA" id="ARBA00022729"/>
    </source>
</evidence>
<keyword evidence="6" id="KW-0677">Repeat</keyword>
<feature type="binding site" description="axial binding residue" evidence="10">
    <location>
        <position position="64"/>
    </location>
    <ligand>
        <name>heme c</name>
        <dbReference type="ChEBI" id="CHEBI:61717"/>
        <label>1</label>
    </ligand>
    <ligandPart>
        <name>Fe</name>
        <dbReference type="ChEBI" id="CHEBI:18248"/>
    </ligandPart>
</feature>
<evidence type="ECO:0000313" key="13">
    <source>
        <dbReference type="Proteomes" id="UP000596063"/>
    </source>
</evidence>
<dbReference type="Pfam" id="PF13442">
    <property type="entry name" value="Cytochrome_CBB3"/>
    <property type="match status" value="1"/>
</dbReference>
<proteinExistence type="predicted"/>
<feature type="binding site" description="covalent" evidence="9">
    <location>
        <position position="333"/>
    </location>
    <ligand>
        <name>heme c</name>
        <dbReference type="ChEBI" id="CHEBI:61717"/>
        <label>3</label>
    </ligand>
</feature>
<evidence type="ECO:0000256" key="7">
    <source>
        <dbReference type="ARBA" id="ARBA00023004"/>
    </source>
</evidence>
<dbReference type="GO" id="GO:0005886">
    <property type="term" value="C:plasma membrane"/>
    <property type="evidence" value="ECO:0007669"/>
    <property type="project" value="UniProtKB-SubCell"/>
</dbReference>
<reference evidence="12 13" key="1">
    <citation type="submission" date="2020-12" db="EMBL/GenBank/DDBJ databases">
        <authorList>
            <person name="Shan Y."/>
        </authorList>
    </citation>
    <scope>NUCLEOTIDE SEQUENCE [LARGE SCALE GENOMIC DNA]</scope>
    <source>
        <strain evidence="13">csc3.9</strain>
    </source>
</reference>
<dbReference type="GO" id="GO:0009055">
    <property type="term" value="F:electron transfer activity"/>
    <property type="evidence" value="ECO:0007669"/>
    <property type="project" value="InterPro"/>
</dbReference>
<gene>
    <name evidence="12" type="ORF">I6N98_12870</name>
</gene>
<feature type="domain" description="Cytochrome c" evidence="11">
    <location>
        <begin position="320"/>
        <end position="410"/>
    </location>
</feature>
<name>A0A7T4UP37_9GAMM</name>
<evidence type="ECO:0000256" key="2">
    <source>
        <dbReference type="ARBA" id="ARBA00022475"/>
    </source>
</evidence>
<dbReference type="Proteomes" id="UP000596063">
    <property type="component" value="Chromosome"/>
</dbReference>
<dbReference type="KEGG" id="snan:I6N98_12870"/>
<dbReference type="InterPro" id="IPR051459">
    <property type="entry name" value="Cytochrome_c-type_DH"/>
</dbReference>
<dbReference type="GO" id="GO:0005506">
    <property type="term" value="F:iron ion binding"/>
    <property type="evidence" value="ECO:0007669"/>
    <property type="project" value="InterPro"/>
</dbReference>
<feature type="binding site" description="axial binding residue" evidence="10">
    <location>
        <position position="210"/>
    </location>
    <ligand>
        <name>heme c</name>
        <dbReference type="ChEBI" id="CHEBI:61717"/>
        <label>2</label>
    </ligand>
    <ligandPart>
        <name>Fe</name>
        <dbReference type="ChEBI" id="CHEBI:18248"/>
    </ligandPart>
</feature>
<keyword evidence="4 10" id="KW-0479">Metal-binding</keyword>
<dbReference type="AlphaFoldDB" id="A0A7T4UP37"/>
<dbReference type="EMBL" id="CP066167">
    <property type="protein sequence ID" value="QQD17253.1"/>
    <property type="molecule type" value="Genomic_DNA"/>
</dbReference>
<sequence length="426" mass="46270">MGLSRQLIYALCGVTALLVVLSAYATMGGLRAGDALPAPRLESLNASVESGRYLARAGNCYACHTSDGSEPYSGGVAFHTPFGTLYSTNITPDRRTGLGEWKFADFYRAMKLGIGKEGQHLYPAFPYTNYAKLNDADIGSLYLFLQSREPVHAPARPNELDFPFSQRQMLAGWKWLYHDDSAFTPESSKSAVWNRGAYLVEGPGHCGACHTPRNALGAEQTELAFSGGIQMAKTKLGQYRRWSAVNLTSDGSGLASWSVKDIVDYLKTGKSDKSIVHGPMREVVMHSTRYLTESDLRAMAIYLKDLPARRLGSGPKATEQQLQSGELVYTVHCGSCHLPTGLGAEGLGVTLHQNPIIQAADPSSLINVILYGPHLPGPPFSVDRSPMKMFGKRLSDEDIAAVASYLRANFNNDAGAVTSEQVNVQR</sequence>
<dbReference type="GO" id="GO:0020037">
    <property type="term" value="F:heme binding"/>
    <property type="evidence" value="ECO:0007669"/>
    <property type="project" value="InterPro"/>
</dbReference>
<dbReference type="InterPro" id="IPR009056">
    <property type="entry name" value="Cyt_c-like_dom"/>
</dbReference>
<evidence type="ECO:0000256" key="10">
    <source>
        <dbReference type="PIRSR" id="PIRSR000018-51"/>
    </source>
</evidence>
<dbReference type="Pfam" id="PF00034">
    <property type="entry name" value="Cytochrom_C"/>
    <property type="match status" value="1"/>
</dbReference>
<feature type="binding site" description="covalent" evidence="9">
    <location>
        <position position="336"/>
    </location>
    <ligand>
        <name>heme c</name>
        <dbReference type="ChEBI" id="CHEBI:61717"/>
        <label>3</label>
    </ligand>
</feature>
<keyword evidence="13" id="KW-1185">Reference proteome</keyword>